<evidence type="ECO:0000256" key="18">
    <source>
        <dbReference type="ARBA" id="ARBA00045381"/>
    </source>
</evidence>
<keyword evidence="11" id="KW-1015">Disulfide bond</keyword>
<keyword evidence="19" id="KW-0472">Membrane</keyword>
<keyword evidence="7" id="KW-0540">Nuclease</keyword>
<accession>A0A8T0AK49</accession>
<keyword evidence="5" id="KW-0217">Developmental protein</keyword>
<evidence type="ECO:0000256" key="6">
    <source>
        <dbReference type="ARBA" id="ARBA00022703"/>
    </source>
</evidence>
<evidence type="ECO:0000256" key="12">
    <source>
        <dbReference type="ARBA" id="ARBA00023180"/>
    </source>
</evidence>
<dbReference type="GO" id="GO:0005764">
    <property type="term" value="C:lysosome"/>
    <property type="evidence" value="ECO:0007669"/>
    <property type="project" value="UniProtKB-SubCell"/>
</dbReference>
<keyword evidence="13" id="KW-0458">Lysosome</keyword>
<evidence type="ECO:0000256" key="16">
    <source>
        <dbReference type="ARBA" id="ARBA00041918"/>
    </source>
</evidence>
<evidence type="ECO:0000256" key="17">
    <source>
        <dbReference type="ARBA" id="ARBA00043033"/>
    </source>
</evidence>
<keyword evidence="21" id="KW-1185">Reference proteome</keyword>
<dbReference type="PANTHER" id="PTHR10858">
    <property type="entry name" value="DEOXYRIBONUCLEASE II"/>
    <property type="match status" value="1"/>
</dbReference>
<keyword evidence="19" id="KW-1133">Transmembrane helix</keyword>
<dbReference type="EMBL" id="JABFDY010000021">
    <property type="protein sequence ID" value="KAF7692057.1"/>
    <property type="molecule type" value="Genomic_DNA"/>
</dbReference>
<evidence type="ECO:0000256" key="1">
    <source>
        <dbReference type="ARBA" id="ARBA00000447"/>
    </source>
</evidence>
<evidence type="ECO:0000256" key="15">
    <source>
        <dbReference type="ARBA" id="ARBA00041393"/>
    </source>
</evidence>
<organism evidence="20 21">
    <name type="scientific">Silurus meridionalis</name>
    <name type="common">Southern catfish</name>
    <name type="synonym">Silurus soldatovi meridionalis</name>
    <dbReference type="NCBI Taxonomy" id="175797"/>
    <lineage>
        <taxon>Eukaryota</taxon>
        <taxon>Metazoa</taxon>
        <taxon>Chordata</taxon>
        <taxon>Craniata</taxon>
        <taxon>Vertebrata</taxon>
        <taxon>Euteleostomi</taxon>
        <taxon>Actinopterygii</taxon>
        <taxon>Neopterygii</taxon>
        <taxon>Teleostei</taxon>
        <taxon>Ostariophysi</taxon>
        <taxon>Siluriformes</taxon>
        <taxon>Siluridae</taxon>
        <taxon>Silurus</taxon>
    </lineage>
</organism>
<dbReference type="EC" id="3.1.22.1" evidence="4"/>
<evidence type="ECO:0000256" key="3">
    <source>
        <dbReference type="ARBA" id="ARBA00007527"/>
    </source>
</evidence>
<evidence type="ECO:0000256" key="19">
    <source>
        <dbReference type="SAM" id="Phobius"/>
    </source>
</evidence>
<keyword evidence="12" id="KW-0325">Glycoprotein</keyword>
<evidence type="ECO:0000256" key="9">
    <source>
        <dbReference type="ARBA" id="ARBA00022759"/>
    </source>
</evidence>
<sequence>MRPLVLPCVRTCAEPQGPAEVFPRLYGKLLIVSLLSVSMFVFLLLFFLRPAESATTNTTLSCVDDQGNAVDWFYIYKLPHPHEQPPEEGLKYLLLQEHSKAWMEGGGLIGDSTGALGRSLGPMYEEGELGYILYNDQPPEQRGVNGANRSGGHTKGVVLFNSRQGFWLVHSTPHFPPPKTVGKFSYPSSGINNGQNFICVTYPLERFNTIGEQLKINQPHVYDCEIPESLTASVPSMVELCKHQHGWNNFTATDGSFSTPNRSVSLLSLAGTKFISFAKGATFDNDLYHSWVAPTLQTDLLVQFWRRSTGILPSDCSPSWKVLNVHLLSPGGLVTYKTTEDHSKWAASLGGGGARGGAWVCVGDINRNEAEEKRGGGTVCQQDVAVWKAYRAAALQCDSCTGEVDECESAPM</sequence>
<evidence type="ECO:0000256" key="11">
    <source>
        <dbReference type="ARBA" id="ARBA00023157"/>
    </source>
</evidence>
<name>A0A8T0AK49_SILME</name>
<keyword evidence="19" id="KW-0812">Transmembrane</keyword>
<evidence type="ECO:0000313" key="21">
    <source>
        <dbReference type="Proteomes" id="UP000606274"/>
    </source>
</evidence>
<comment type="caution">
    <text evidence="20">The sequence shown here is derived from an EMBL/GenBank/DDBJ whole genome shotgun (WGS) entry which is preliminary data.</text>
</comment>
<comment type="subcellular location">
    <subcellularLocation>
        <location evidence="2">Lysosome</location>
    </subcellularLocation>
</comment>
<reference evidence="20" key="1">
    <citation type="submission" date="2020-08" db="EMBL/GenBank/DDBJ databases">
        <title>Chromosome-level assembly of Southern catfish (Silurus meridionalis) provides insights into visual adaptation to the nocturnal and benthic lifestyles.</title>
        <authorList>
            <person name="Zhang Y."/>
            <person name="Wang D."/>
            <person name="Peng Z."/>
        </authorList>
    </citation>
    <scope>NUCLEOTIDE SEQUENCE</scope>
    <source>
        <strain evidence="20">SWU-2019-XX</strain>
        <tissue evidence="20">Muscle</tissue>
    </source>
</reference>
<keyword evidence="10" id="KW-0378">Hydrolase</keyword>
<evidence type="ECO:0000256" key="4">
    <source>
        <dbReference type="ARBA" id="ARBA00012036"/>
    </source>
</evidence>
<evidence type="ECO:0000256" key="8">
    <source>
        <dbReference type="ARBA" id="ARBA00022729"/>
    </source>
</evidence>
<keyword evidence="9" id="KW-0255">Endonuclease</keyword>
<comment type="function">
    <text evidence="18">Hydrolyzes DNA under acidic conditions with a preference for double-stranded DNA. Plays a major role in the clearance of nucleic acids generated through apoptosis, hence preventing autoinflammation. Necessary for proper fetal development and for definitive erythropoiesis in fetal liver and bone marrow, where it degrades nuclear DNA expelled from erythroid precursor cells.</text>
</comment>
<evidence type="ECO:0000256" key="13">
    <source>
        <dbReference type="ARBA" id="ARBA00023228"/>
    </source>
</evidence>
<dbReference type="Pfam" id="PF03265">
    <property type="entry name" value="DNase_II"/>
    <property type="match status" value="1"/>
</dbReference>
<dbReference type="InterPro" id="IPR004947">
    <property type="entry name" value="DNase_II"/>
</dbReference>
<feature type="transmembrane region" description="Helical" evidence="19">
    <location>
        <begin position="29"/>
        <end position="48"/>
    </location>
</feature>
<dbReference type="GO" id="GO:0006309">
    <property type="term" value="P:apoptotic DNA fragmentation"/>
    <property type="evidence" value="ECO:0007669"/>
    <property type="project" value="TreeGrafter"/>
</dbReference>
<keyword evidence="6" id="KW-0053">Apoptosis</keyword>
<evidence type="ECO:0000256" key="14">
    <source>
        <dbReference type="ARBA" id="ARBA00039868"/>
    </source>
</evidence>
<dbReference type="AlphaFoldDB" id="A0A8T0AK49"/>
<comment type="catalytic activity">
    <reaction evidence="1">
        <text>Endonucleolytic cleavage to nucleoside 3'-phosphates and 3'-phosphooligonucleotide end-products.</text>
        <dbReference type="EC" id="3.1.22.1"/>
    </reaction>
</comment>
<evidence type="ECO:0000256" key="10">
    <source>
        <dbReference type="ARBA" id="ARBA00022801"/>
    </source>
</evidence>
<dbReference type="GO" id="GO:0004531">
    <property type="term" value="F:deoxyribonuclease II activity"/>
    <property type="evidence" value="ECO:0007669"/>
    <property type="project" value="UniProtKB-EC"/>
</dbReference>
<evidence type="ECO:0000256" key="5">
    <source>
        <dbReference type="ARBA" id="ARBA00022473"/>
    </source>
</evidence>
<evidence type="ECO:0000256" key="7">
    <source>
        <dbReference type="ARBA" id="ARBA00022722"/>
    </source>
</evidence>
<gene>
    <name evidence="20" type="ORF">HF521_011024</name>
</gene>
<evidence type="ECO:0000313" key="20">
    <source>
        <dbReference type="EMBL" id="KAF7692057.1"/>
    </source>
</evidence>
<evidence type="ECO:0000256" key="2">
    <source>
        <dbReference type="ARBA" id="ARBA00004371"/>
    </source>
</evidence>
<comment type="similarity">
    <text evidence="3">Belongs to the DNase II family.</text>
</comment>
<protein>
    <recommendedName>
        <fullName evidence="14">Deoxyribonuclease-2-alpha</fullName>
        <ecNumber evidence="4">3.1.22.1</ecNumber>
    </recommendedName>
    <alternativeName>
        <fullName evidence="15">Acid DNase</fullName>
    </alternativeName>
    <alternativeName>
        <fullName evidence="17">Deoxyribonuclease II alpha</fullName>
    </alternativeName>
    <alternativeName>
        <fullName evidence="16">Lysosomal DNase II</fullName>
    </alternativeName>
</protein>
<dbReference type="Proteomes" id="UP000606274">
    <property type="component" value="Unassembled WGS sequence"/>
</dbReference>
<keyword evidence="8" id="KW-0732">Signal</keyword>
<dbReference type="PANTHER" id="PTHR10858:SF9">
    <property type="entry name" value="DEOXYRIBONUCLEASE-2-ALPHA"/>
    <property type="match status" value="1"/>
</dbReference>
<proteinExistence type="inferred from homology"/>